<feature type="region of interest" description="Disordered" evidence="1">
    <location>
        <begin position="838"/>
        <end position="876"/>
    </location>
</feature>
<dbReference type="EMBL" id="CAFZ01000012">
    <property type="protein sequence ID" value="CCA67321.1"/>
    <property type="molecule type" value="Genomic_DNA"/>
</dbReference>
<comment type="caution">
    <text evidence="2">The sequence shown here is derived from an EMBL/GenBank/DDBJ whole genome shotgun (WGS) entry which is preliminary data.</text>
</comment>
<dbReference type="HOGENOM" id="CLU_303859_0_0_1"/>
<keyword evidence="3" id="KW-1185">Reference proteome</keyword>
<feature type="compositionally biased region" description="Pro residues" evidence="1">
    <location>
        <begin position="867"/>
        <end position="876"/>
    </location>
</feature>
<dbReference type="Gene3D" id="3.40.50.300">
    <property type="entry name" value="P-loop containing nucleotide triphosphate hydrolases"/>
    <property type="match status" value="1"/>
</dbReference>
<reference evidence="2 3" key="1">
    <citation type="journal article" date="2011" name="PLoS Pathog.">
        <title>Endophytic Life Strategies Decoded by Genome and Transcriptome Analyses of the Mutualistic Root Symbiont Piriformospora indica.</title>
        <authorList>
            <person name="Zuccaro A."/>
            <person name="Lahrmann U."/>
            <person name="Guldener U."/>
            <person name="Langen G."/>
            <person name="Pfiffi S."/>
            <person name="Biedenkopf D."/>
            <person name="Wong P."/>
            <person name="Samans B."/>
            <person name="Grimm C."/>
            <person name="Basiewicz M."/>
            <person name="Murat C."/>
            <person name="Martin F."/>
            <person name="Kogel K.H."/>
        </authorList>
    </citation>
    <scope>NUCLEOTIDE SEQUENCE [LARGE SCALE GENOMIC DNA]</scope>
    <source>
        <strain evidence="2 3">DSM 11827</strain>
    </source>
</reference>
<gene>
    <name evidence="2" type="ORF">PIIN_01152</name>
</gene>
<protein>
    <submittedName>
        <fullName evidence="2">Uncharacterized protein</fullName>
    </submittedName>
</protein>
<evidence type="ECO:0000313" key="3">
    <source>
        <dbReference type="Proteomes" id="UP000007148"/>
    </source>
</evidence>
<accession>G4T7P7</accession>
<name>G4T7P7_SERID</name>
<dbReference type="InParanoid" id="G4T7P7"/>
<dbReference type="AlphaFoldDB" id="G4T7P7"/>
<feature type="compositionally biased region" description="Low complexity" evidence="1">
    <location>
        <begin position="847"/>
        <end position="866"/>
    </location>
</feature>
<organism evidence="2 3">
    <name type="scientific">Serendipita indica (strain DSM 11827)</name>
    <name type="common">Root endophyte fungus</name>
    <name type="synonym">Piriformospora indica</name>
    <dbReference type="NCBI Taxonomy" id="1109443"/>
    <lineage>
        <taxon>Eukaryota</taxon>
        <taxon>Fungi</taxon>
        <taxon>Dikarya</taxon>
        <taxon>Basidiomycota</taxon>
        <taxon>Agaricomycotina</taxon>
        <taxon>Agaricomycetes</taxon>
        <taxon>Sebacinales</taxon>
        <taxon>Serendipitaceae</taxon>
        <taxon>Serendipita</taxon>
    </lineage>
</organism>
<proteinExistence type="predicted"/>
<dbReference type="Proteomes" id="UP000007148">
    <property type="component" value="Unassembled WGS sequence"/>
</dbReference>
<sequence>MSCFSFSSPSLLPSPLPGSGSAKRASEGANEPVAAPDSHSQRAIPFGHAILSQNHPENLSHGVATMPGRYTIPDGQALSLGTEGTPKSTQQAHRSLYTTPLYFRPTAGCDRGVLVTGLENNTKYSILRHLIRSAWSIHDPSPFRGILCFTTDHGSFGVATSATLAAQDVGQEAEVVVLTVPWKVSELSANLAGTAKNISVLPIKVHLQDVSLGHLAFLQSVYQPDWHPFHAQEQARSGSISHDDIPAQLRCFLSTNGSTENQLPSASLDWVSWTRSRQSAMSAAAEKGTSIPNDPFLLCVDLSGFDPTELVLQHTLADIITKSWSCHVEESTPVPAQSLVVCDDAHIYLSQDESPFSRTLASLVAPLPLSKTPASKTTPHLVILSQSPVSLAPNVLDHLSYLIIHRFTAPRWLQSLEKHWFLQPRVHQVFNITDNTVSDANLTSISTIEQILDLEAGRVLVCFKGHDQSQNFQANKHNESAGAMTNGHPRNVFGPIQRPTVKPATTSPSLGRQLLMVSLKPVSIPITSPMRTTGSTALYPPANLDHTAAKRSPQLADLEIGSTNSVNYGGIRPSLLSSSVGIEGGAYEPWRQPSETQLGTPASVHVSLHSPPGIGTIGRSIPRTTSSPFDTIVSPTASSPEVPLNRGTVGSLNSTYLSAGAVTSPISPTSRGVPPGGATFSPFSMARRGQEVAGTSQYGNSFSNSSSSISSHFFPAHGDGNGVPSPHLDRYRPMTMSMSSASEGQFSKADTDSGGGDFVDVGAMRDALPSSNGRPLAQAGVATSGGGPAGSSGPSSSYGLAALGLKRSYAGVTAPVSDGTIQRRATAILLGPQMDTAGRSQVNGVGSSNASNQFSSSEGVGSTGPSSSPPPPPPPVYPESFFWPLLDALEKARVQVSSPHNRAQCVRHSVVGQELPPSARARLGLTFKEYVAAAARQGVVVTGDSGDKAWIAMQDWRFPGKSNSVNGHSATQGQRMTNK</sequence>
<feature type="compositionally biased region" description="Low complexity" evidence="1">
    <location>
        <begin position="1"/>
        <end position="21"/>
    </location>
</feature>
<evidence type="ECO:0000256" key="1">
    <source>
        <dbReference type="SAM" id="MobiDB-lite"/>
    </source>
</evidence>
<feature type="region of interest" description="Disordered" evidence="1">
    <location>
        <begin position="737"/>
        <end position="795"/>
    </location>
</feature>
<dbReference type="OrthoDB" id="3180182at2759"/>
<evidence type="ECO:0000313" key="2">
    <source>
        <dbReference type="EMBL" id="CCA67321.1"/>
    </source>
</evidence>
<dbReference type="InterPro" id="IPR027417">
    <property type="entry name" value="P-loop_NTPase"/>
</dbReference>
<feature type="region of interest" description="Disordered" evidence="1">
    <location>
        <begin position="1"/>
        <end position="40"/>
    </location>
</feature>